<dbReference type="EMBL" id="HACM01005571">
    <property type="protein sequence ID" value="CRZ06013.1"/>
    <property type="molecule type" value="Transcribed_RNA"/>
</dbReference>
<evidence type="ECO:0000313" key="3">
    <source>
        <dbReference type="EMBL" id="CRZ06014.1"/>
    </source>
</evidence>
<feature type="transmembrane region" description="Helical" evidence="1">
    <location>
        <begin position="350"/>
        <end position="374"/>
    </location>
</feature>
<dbReference type="AlphaFoldDB" id="A0A0H5RBZ3"/>
<feature type="transmembrane region" description="Helical" evidence="1">
    <location>
        <begin position="437"/>
        <end position="457"/>
    </location>
</feature>
<evidence type="ECO:0000256" key="1">
    <source>
        <dbReference type="SAM" id="Phobius"/>
    </source>
</evidence>
<evidence type="ECO:0008006" key="4">
    <source>
        <dbReference type="Google" id="ProtNLM"/>
    </source>
</evidence>
<keyword evidence="1" id="KW-0472">Membrane</keyword>
<name>A0A0H5RBZ3_9EUKA</name>
<keyword evidence="2" id="KW-0732">Signal</keyword>
<evidence type="ECO:0000256" key="2">
    <source>
        <dbReference type="SAM" id="SignalP"/>
    </source>
</evidence>
<protein>
    <recommendedName>
        <fullName evidence="4">PA domain-containing protein</fullName>
    </recommendedName>
</protein>
<proteinExistence type="predicted"/>
<accession>A0A0H5RBZ3</accession>
<organism evidence="3">
    <name type="scientific">Spongospora subterranea</name>
    <dbReference type="NCBI Taxonomy" id="70186"/>
    <lineage>
        <taxon>Eukaryota</taxon>
        <taxon>Sar</taxon>
        <taxon>Rhizaria</taxon>
        <taxon>Endomyxa</taxon>
        <taxon>Phytomyxea</taxon>
        <taxon>Plasmodiophorida</taxon>
        <taxon>Plasmodiophoridae</taxon>
        <taxon>Spongospora</taxon>
    </lineage>
</organism>
<feature type="signal peptide" evidence="2">
    <location>
        <begin position="1"/>
        <end position="23"/>
    </location>
</feature>
<sequence>MSCLIRLVPLAIVAIVLTGTSRAGITFINGTLSGLNLYSTSFTRFIGTQYDDHINPITARMHLYDKDSCDNDQIDANAIIGSVVMVKKWAGCSADKVNDLFVRKGAVGIIVFSVFPPSIAVNCWDRCPECLPNTSDVPFMVLQESDDLVNAVADNPDCFVTIFPDYNIWEERFASWNYQIFVRWIPVILLIQIWITCAVFLCGHFQVIYSEYLASIKICNRSPSRFVRFLWGRLGYPQVALSVALLHASVMGPVLAIGGFFSTANLPGPVTLFFVTQSSGSHQVISIVSSAFWNSKVQELGRPASLLTRFLRGDSILSTVLLCLFVLLLDIGVGSLYATYFQSAYPVFDVFTSLVFLIIGVVLGFDFLSGAIGFQIECRKVSKGLGENVGPVRSDMDNLLHRLSYCAIGIGITLLIQSLAILALATPILRTAVGWNVVWGVILGVGYIKLTLIVHMFRPKRSSQQRQQVQTTSDSMPKGTRLAIAPHFKGEKGGISQSPPNCHR</sequence>
<reference evidence="3" key="1">
    <citation type="submission" date="2015-04" db="EMBL/GenBank/DDBJ databases">
        <title>The genome sequence of the plant pathogenic Rhizarian Plasmodiophora brassicae reveals insights in its biotrophic life cycle and the origin of chitin synthesis.</title>
        <authorList>
            <person name="Schwelm A."/>
            <person name="Fogelqvist J."/>
            <person name="Knaust A."/>
            <person name="Julke S."/>
            <person name="Lilja T."/>
            <person name="Dhandapani V."/>
            <person name="Bonilla-Rosso G."/>
            <person name="Karlsson M."/>
            <person name="Shevchenko A."/>
            <person name="Choi S.R."/>
            <person name="Kim H.G."/>
            <person name="Park J.Y."/>
            <person name="Lim Y.P."/>
            <person name="Ludwig-Muller J."/>
            <person name="Dixelius C."/>
        </authorList>
    </citation>
    <scope>NUCLEOTIDE SEQUENCE</scope>
    <source>
        <tissue evidence="3">Potato root galls</tissue>
    </source>
</reference>
<feature type="transmembrane region" description="Helical" evidence="1">
    <location>
        <begin position="403"/>
        <end position="425"/>
    </location>
</feature>
<keyword evidence="1" id="KW-0812">Transmembrane</keyword>
<feature type="transmembrane region" description="Helical" evidence="1">
    <location>
        <begin position="184"/>
        <end position="209"/>
    </location>
</feature>
<feature type="transmembrane region" description="Helical" evidence="1">
    <location>
        <begin position="316"/>
        <end position="338"/>
    </location>
</feature>
<keyword evidence="1" id="KW-1133">Transmembrane helix</keyword>
<dbReference type="EMBL" id="HACM01005572">
    <property type="protein sequence ID" value="CRZ06014.1"/>
    <property type="molecule type" value="Transcribed_RNA"/>
</dbReference>
<feature type="chain" id="PRO_5011353003" description="PA domain-containing protein" evidence="2">
    <location>
        <begin position="24"/>
        <end position="504"/>
    </location>
</feature>